<evidence type="ECO:0000313" key="3">
    <source>
        <dbReference type="Proteomes" id="UP001497392"/>
    </source>
</evidence>
<keyword evidence="3" id="KW-1185">Reference proteome</keyword>
<dbReference type="Proteomes" id="UP001497392">
    <property type="component" value="Unassembled WGS sequence"/>
</dbReference>
<comment type="caution">
    <text evidence="2">The sequence shown here is derived from an EMBL/GenBank/DDBJ whole genome shotgun (WGS) entry which is preliminary data.</text>
</comment>
<gene>
    <name evidence="2" type="primary">g6485</name>
    <name evidence="2" type="ORF">VP750_LOCUS5550</name>
</gene>
<evidence type="ECO:0000313" key="2">
    <source>
        <dbReference type="EMBL" id="CAL5223891.1"/>
    </source>
</evidence>
<proteinExistence type="predicted"/>
<feature type="region of interest" description="Disordered" evidence="1">
    <location>
        <begin position="1"/>
        <end position="31"/>
    </location>
</feature>
<name>A0ABP1FVH6_9CHLO</name>
<sequence length="115" mass="12555">MDSSSKVSRSDAVPPAKPRAEAVDPSRSDKGMQLSGPVWLAELGRPQSELALYDSPYSHYSEWVEICSIVKGRVQLTSVHALNIKGRDEECPLGVAPGSMLQQLMTEDLASKKQE</sequence>
<accession>A0ABP1FVH6</accession>
<protein>
    <submittedName>
        <fullName evidence="2">G6485 protein</fullName>
    </submittedName>
</protein>
<dbReference type="EMBL" id="CAXHTA020000009">
    <property type="protein sequence ID" value="CAL5223891.1"/>
    <property type="molecule type" value="Genomic_DNA"/>
</dbReference>
<organism evidence="2 3">
    <name type="scientific">Coccomyxa viridis</name>
    <dbReference type="NCBI Taxonomy" id="1274662"/>
    <lineage>
        <taxon>Eukaryota</taxon>
        <taxon>Viridiplantae</taxon>
        <taxon>Chlorophyta</taxon>
        <taxon>core chlorophytes</taxon>
        <taxon>Trebouxiophyceae</taxon>
        <taxon>Trebouxiophyceae incertae sedis</taxon>
        <taxon>Coccomyxaceae</taxon>
        <taxon>Coccomyxa</taxon>
    </lineage>
</organism>
<feature type="compositionally biased region" description="Basic and acidic residues" evidence="1">
    <location>
        <begin position="18"/>
        <end position="30"/>
    </location>
</feature>
<reference evidence="2 3" key="1">
    <citation type="submission" date="2024-06" db="EMBL/GenBank/DDBJ databases">
        <authorList>
            <person name="Kraege A."/>
            <person name="Thomma B."/>
        </authorList>
    </citation>
    <scope>NUCLEOTIDE SEQUENCE [LARGE SCALE GENOMIC DNA]</scope>
</reference>
<evidence type="ECO:0000256" key="1">
    <source>
        <dbReference type="SAM" id="MobiDB-lite"/>
    </source>
</evidence>